<keyword evidence="2" id="KW-1185">Reference proteome</keyword>
<comment type="caution">
    <text evidence="1">The sequence shown here is derived from an EMBL/GenBank/DDBJ whole genome shotgun (WGS) entry which is preliminary data.</text>
</comment>
<gene>
    <name evidence="1" type="ORF">H6H03_03100</name>
</gene>
<proteinExistence type="predicted"/>
<dbReference type="Proteomes" id="UP000637383">
    <property type="component" value="Unassembled WGS sequence"/>
</dbReference>
<reference evidence="1 2" key="1">
    <citation type="journal article" date="2020" name="ISME J.">
        <title>Comparative genomics reveals insights into cyanobacterial evolution and habitat adaptation.</title>
        <authorList>
            <person name="Chen M.Y."/>
            <person name="Teng W.K."/>
            <person name="Zhao L."/>
            <person name="Hu C.X."/>
            <person name="Zhou Y.K."/>
            <person name="Han B.P."/>
            <person name="Song L.R."/>
            <person name="Shu W.S."/>
        </authorList>
    </citation>
    <scope>NUCLEOTIDE SEQUENCE [LARGE SCALE GENOMIC DNA]</scope>
    <source>
        <strain evidence="1 2">FACHB-159</strain>
    </source>
</reference>
<sequence>MSWKNFLEALCNCREYELTPLETEVLMCLQETKCPTKKDLLEIYITSYSIIEEEAFTQRLKNIYKKFQITGKGYKLPQLHKYLTEKYIQYQNKDIFFSQIGLTYIYPIFPSDTFGKEIDKLIHVDNPEQKRVDILQTFAPNLDDYFEHLTRCIQNDVQVRILLAWPYSEAAKLRENVLRRYANTSISDEINICDYVIANLETLEKIIRVAGGSKLLDVKLYDTLPSLAIYRAGDYMLAAPFLHGSLAINTFQLELKLNTSNELITHTLRDDFELMWQVARRFYPDPNINWRNDLKILFTN</sequence>
<accession>A0ABR8K2D7</accession>
<dbReference type="EMBL" id="JACJTU010000002">
    <property type="protein sequence ID" value="MBD2732901.1"/>
    <property type="molecule type" value="Genomic_DNA"/>
</dbReference>
<evidence type="ECO:0000313" key="2">
    <source>
        <dbReference type="Proteomes" id="UP000637383"/>
    </source>
</evidence>
<evidence type="ECO:0000313" key="1">
    <source>
        <dbReference type="EMBL" id="MBD2732901.1"/>
    </source>
</evidence>
<name>A0ABR8K2D7_9NOSO</name>
<organism evidence="1 2">
    <name type="scientific">Nostoc paludosum FACHB-159</name>
    <dbReference type="NCBI Taxonomy" id="2692908"/>
    <lineage>
        <taxon>Bacteria</taxon>
        <taxon>Bacillati</taxon>
        <taxon>Cyanobacteriota</taxon>
        <taxon>Cyanophyceae</taxon>
        <taxon>Nostocales</taxon>
        <taxon>Nostocaceae</taxon>
        <taxon>Nostoc</taxon>
    </lineage>
</organism>
<dbReference type="RefSeq" id="WP_190953665.1">
    <property type="nucleotide sequence ID" value="NZ_JACJTU010000002.1"/>
</dbReference>
<evidence type="ECO:0008006" key="3">
    <source>
        <dbReference type="Google" id="ProtNLM"/>
    </source>
</evidence>
<protein>
    <recommendedName>
        <fullName evidence="3">WYL domain-containing protein</fullName>
    </recommendedName>
</protein>